<dbReference type="SMART" id="SM00248">
    <property type="entry name" value="ANK"/>
    <property type="match status" value="2"/>
</dbReference>
<feature type="domain" description="SAM" evidence="5">
    <location>
        <begin position="1395"/>
        <end position="1459"/>
    </location>
</feature>
<proteinExistence type="predicted"/>
<dbReference type="PANTHER" id="PTHR24119">
    <property type="entry name" value="ACYL-COA-BINDING DOMAIN-CONTAINING PROTEIN 6"/>
    <property type="match status" value="1"/>
</dbReference>
<dbReference type="Gene3D" id="3.40.50.1820">
    <property type="entry name" value="alpha/beta hydrolase"/>
    <property type="match status" value="1"/>
</dbReference>
<dbReference type="PROSITE" id="PS50297">
    <property type="entry name" value="ANK_REP_REGION"/>
    <property type="match status" value="1"/>
</dbReference>
<feature type="compositionally biased region" description="Polar residues" evidence="4">
    <location>
        <begin position="1278"/>
        <end position="1289"/>
    </location>
</feature>
<evidence type="ECO:0000256" key="1">
    <source>
        <dbReference type="ARBA" id="ARBA00023121"/>
    </source>
</evidence>
<dbReference type="SUPFAM" id="SSF48403">
    <property type="entry name" value="Ankyrin repeat"/>
    <property type="match status" value="1"/>
</dbReference>
<dbReference type="SUPFAM" id="SSF52172">
    <property type="entry name" value="CheY-like"/>
    <property type="match status" value="1"/>
</dbReference>
<dbReference type="Pfam" id="PF00536">
    <property type="entry name" value="SAM_1"/>
    <property type="match status" value="1"/>
</dbReference>
<gene>
    <name evidence="7" type="ORF">HJC23_000304</name>
</gene>
<dbReference type="InterPro" id="IPR036770">
    <property type="entry name" value="Ankyrin_rpt-contain_sf"/>
</dbReference>
<comment type="caution">
    <text evidence="7">The sequence shown here is derived from an EMBL/GenBank/DDBJ whole genome shotgun (WGS) entry which is preliminary data.</text>
</comment>
<evidence type="ECO:0000259" key="6">
    <source>
        <dbReference type="PROSITE" id="PS50110"/>
    </source>
</evidence>
<evidence type="ECO:0000259" key="5">
    <source>
        <dbReference type="PROSITE" id="PS50105"/>
    </source>
</evidence>
<comment type="caution">
    <text evidence="3">Lacks conserved residue(s) required for the propagation of feature annotation.</text>
</comment>
<protein>
    <submittedName>
        <fullName evidence="7">Uncharacterized protein</fullName>
    </submittedName>
</protein>
<accession>A0ABD3P4G9</accession>
<dbReference type="Pfam" id="PF12796">
    <property type="entry name" value="Ank_2"/>
    <property type="match status" value="1"/>
</dbReference>
<dbReference type="InterPro" id="IPR011006">
    <property type="entry name" value="CheY-like_superfamily"/>
</dbReference>
<feature type="domain" description="Response regulatory" evidence="6">
    <location>
        <begin position="287"/>
        <end position="407"/>
    </location>
</feature>
<evidence type="ECO:0000256" key="2">
    <source>
        <dbReference type="PROSITE-ProRule" id="PRU00023"/>
    </source>
</evidence>
<dbReference type="SUPFAM" id="SSF47769">
    <property type="entry name" value="SAM/Pointed domain"/>
    <property type="match status" value="1"/>
</dbReference>
<dbReference type="Gene3D" id="1.25.40.20">
    <property type="entry name" value="Ankyrin repeat-containing domain"/>
    <property type="match status" value="1"/>
</dbReference>
<organism evidence="7 8">
    <name type="scientific">Cyclotella cryptica</name>
    <dbReference type="NCBI Taxonomy" id="29204"/>
    <lineage>
        <taxon>Eukaryota</taxon>
        <taxon>Sar</taxon>
        <taxon>Stramenopiles</taxon>
        <taxon>Ochrophyta</taxon>
        <taxon>Bacillariophyta</taxon>
        <taxon>Coscinodiscophyceae</taxon>
        <taxon>Thalassiosirophycidae</taxon>
        <taxon>Stephanodiscales</taxon>
        <taxon>Stephanodiscaceae</taxon>
        <taxon>Cyclotella</taxon>
    </lineage>
</organism>
<dbReference type="InterPro" id="IPR013761">
    <property type="entry name" value="SAM/pointed_sf"/>
</dbReference>
<dbReference type="EMBL" id="JABMIG020000292">
    <property type="protein sequence ID" value="KAL3782241.1"/>
    <property type="molecule type" value="Genomic_DNA"/>
</dbReference>
<name>A0ABD3P4G9_9STRA</name>
<dbReference type="SMART" id="SM00454">
    <property type="entry name" value="SAM"/>
    <property type="match status" value="1"/>
</dbReference>
<feature type="region of interest" description="Disordered" evidence="4">
    <location>
        <begin position="237"/>
        <end position="279"/>
    </location>
</feature>
<evidence type="ECO:0000256" key="4">
    <source>
        <dbReference type="SAM" id="MobiDB-lite"/>
    </source>
</evidence>
<reference evidence="7 8" key="1">
    <citation type="journal article" date="2020" name="G3 (Bethesda)">
        <title>Improved Reference Genome for Cyclotella cryptica CCMP332, a Model for Cell Wall Morphogenesis, Salinity Adaptation, and Lipid Production in Diatoms (Bacillariophyta).</title>
        <authorList>
            <person name="Roberts W.R."/>
            <person name="Downey K.M."/>
            <person name="Ruck E.C."/>
            <person name="Traller J.C."/>
            <person name="Alverson A.J."/>
        </authorList>
    </citation>
    <scope>NUCLEOTIDE SEQUENCE [LARGE SCALE GENOMIC DNA]</scope>
    <source>
        <strain evidence="7 8">CCMP332</strain>
    </source>
</reference>
<dbReference type="SMART" id="SM00015">
    <property type="entry name" value="IQ"/>
    <property type="match status" value="5"/>
</dbReference>
<feature type="compositionally biased region" description="Polar residues" evidence="4">
    <location>
        <begin position="237"/>
        <end position="252"/>
    </location>
</feature>
<dbReference type="InterPro" id="IPR001789">
    <property type="entry name" value="Sig_transdc_resp-reg_receiver"/>
</dbReference>
<evidence type="ECO:0000256" key="3">
    <source>
        <dbReference type="PROSITE-ProRule" id="PRU00169"/>
    </source>
</evidence>
<dbReference type="PROSITE" id="PS50105">
    <property type="entry name" value="SAM_DOMAIN"/>
    <property type="match status" value="1"/>
</dbReference>
<evidence type="ECO:0000313" key="7">
    <source>
        <dbReference type="EMBL" id="KAL3782241.1"/>
    </source>
</evidence>
<feature type="compositionally biased region" description="Basic residues" evidence="4">
    <location>
        <begin position="463"/>
        <end position="476"/>
    </location>
</feature>
<evidence type="ECO:0000313" key="8">
    <source>
        <dbReference type="Proteomes" id="UP001516023"/>
    </source>
</evidence>
<keyword evidence="2" id="KW-0040">ANK repeat</keyword>
<feature type="compositionally biased region" description="Polar residues" evidence="4">
    <location>
        <begin position="440"/>
        <end position="459"/>
    </location>
</feature>
<dbReference type="InterPro" id="IPR000048">
    <property type="entry name" value="IQ_motif_EF-hand-BS"/>
</dbReference>
<dbReference type="PROSITE" id="PS50096">
    <property type="entry name" value="IQ"/>
    <property type="match status" value="4"/>
</dbReference>
<dbReference type="Gene3D" id="1.10.150.50">
    <property type="entry name" value="Transcription Factor, Ets-1"/>
    <property type="match status" value="1"/>
</dbReference>
<dbReference type="Proteomes" id="UP001516023">
    <property type="component" value="Unassembled WGS sequence"/>
</dbReference>
<keyword evidence="1" id="KW-0446">Lipid-binding</keyword>
<dbReference type="InterPro" id="IPR029058">
    <property type="entry name" value="AB_hydrolase_fold"/>
</dbReference>
<dbReference type="PROSITE" id="PS50088">
    <property type="entry name" value="ANK_REPEAT"/>
    <property type="match status" value="1"/>
</dbReference>
<dbReference type="GO" id="GO:0008289">
    <property type="term" value="F:lipid binding"/>
    <property type="evidence" value="ECO:0007669"/>
    <property type="project" value="UniProtKB-KW"/>
</dbReference>
<sequence>MTCSPDPRRCPGGFCNLHLPTTFTQETDNSRNKQPPSKREKRLLKSLQRDRALRVLQWTLRTEEYSRLEENGDLVRLRVRDYRNSDNTVGKWIKEEEVRLARREHRPELARLAFAEFSAQEKDGVNNTSKCASNESCAVLMYSPLEDGGNDDCVLVCGVCFTVYHLLKQSRELLNSFDETQHIQHEKITSTKEMNEEEANNSTQCQVATINQVEDIPSNNLKKCKTEGSSSIKWIEGNRQQTSPPVKKSSSFHGPMNTAQEERGKSVASSVGKKRDRKKMEENSKILVLIADSDDTTTKLAKRLLEKQGYKVDTSSNGADCCKFLEQRSYSILLINETLSGKDAPIVGRWVRKREESEQVIVKMRILVLVQRILAVNYHDYDDLDVDGFLAKPLEGSKLLPSVEKSAMQYLEAVQLAEVAKAIAAEKNQKEQEQQEQEQPTSLSAANTAQERASESLTSEHAPKRRSNRGKAKPSKKSSPQKACMYRTTDKLKREDPETFESTFHFDDNTSFPYAILCNGSETNSSTISPSSDTLEQQRTPWCNLIVCQDVFDTYERHKIFFLPMVARYTGMRILLWNYPGQAFTTFSDNANLNNKYHAECLFKLLEHVKGSGKGKFNSECPFFLMAHGSGAAIATYFASVYHSTCLRGLVLINGLSYVDSHYASVFHDCRNVFSCSPESRPDLPVYFYARFLFSPSYLSKTSSSLALNIYTAVHNPITLNGRKRLCQGVLNHVDIRPLLKDIPSPIITVHGENATLVRALHAAEFLKGRRSCPTIPQALRGGNRSAVVMMKGGHELFQEKKDQIALLIEQILTGYYDKAREPLSRVDFKDEIVKDSAVENKKTKEVYQQTSKRFEDKFIDNVLKESRGGRSSWDIYQEEIMMEHQSNLQNKTPSKANLMKKEQTQHSNHAKDNSTKEFDPNEYPEVKEYMAWRIRRHKKRLAVLDRSARVIQCALRCFMAKTMMGRVRKEKAAMFIQRHFRGSLGRNIYRMKKKQLWAARFVQRTLRGHRGRCVSYSMRMEKRAQVNVARMMRGLFARRRFQAVLANREKAATKIQGAWRMHAAMLLKKHHRRRRYASTVVQKLYRGHRGRKKAASERDKYIFSRSQNSGIEIGRQLLAEHKLHATKIQSELSLLNQQTDKIEKQIQFHLTEISNFDRTVSRLENKMHQISNFERASFGVLATSKQIEMQEEKRRMDEEFSETLAKISDRKVKLEQLESTFEKLIRTRQEKFGQLKSLEGKLAVLLDAQDSALESIRKKKEQRIDSLLPPNPRHATPTPQNVHQQSTIPGHPPSKSDVANLCYYSGPHEKDKLQAAKLIDSTEQMMKFGFMSMSLTYFSSLNMMRAMQRVSVNDTLTAPTASSMDPSQYTPQLPNTLIPNLSLEKRAAVKVESWSVNDVSKWLESISLSQYQSSFKEGAVDGSFLCELTDDDLRNTLGVEHRLHRKKILFSIHCLKNYAETHSSQHSTPIQGMQPNHYGTNASKTTATMSPNTTTHESIAFDDARGEAVSYESSYSSDCRQYESVAVSPSKASSVLDILTPSTTETRNVLLCDFDQLRFWVRHQKHENIREALNNVADTVFQPKHIRVQFTEDIGTSYTVHYERDPFNLNKTDEHGNTLMHIAAQTGNIRIAKLLIRKGSNPNHQNKQGQTPGHFAVAYHFFDFASWLFDEKGGGANDLLTNMHDLGPYDGLEYG</sequence>
<feature type="region of interest" description="Disordered" evidence="4">
    <location>
        <begin position="427"/>
        <end position="492"/>
    </location>
</feature>
<feature type="region of interest" description="Disordered" evidence="4">
    <location>
        <begin position="1262"/>
        <end position="1296"/>
    </location>
</feature>
<dbReference type="InterPro" id="IPR002110">
    <property type="entry name" value="Ankyrin_rpt"/>
</dbReference>
<feature type="region of interest" description="Disordered" evidence="4">
    <location>
        <begin position="901"/>
        <end position="921"/>
    </location>
</feature>
<dbReference type="Gene3D" id="1.20.5.190">
    <property type="match status" value="2"/>
</dbReference>
<dbReference type="Gene3D" id="3.40.50.2300">
    <property type="match status" value="1"/>
</dbReference>
<dbReference type="PROSITE" id="PS50110">
    <property type="entry name" value="RESPONSE_REGULATORY"/>
    <property type="match status" value="1"/>
</dbReference>
<dbReference type="InterPro" id="IPR001660">
    <property type="entry name" value="SAM"/>
</dbReference>
<keyword evidence="8" id="KW-1185">Reference proteome</keyword>
<dbReference type="PANTHER" id="PTHR24119:SF0">
    <property type="entry name" value="ACYL-COA-BINDING DOMAIN-CONTAINING PROTEIN 6"/>
    <property type="match status" value="1"/>
</dbReference>
<feature type="repeat" description="ANK" evidence="2">
    <location>
        <begin position="1616"/>
        <end position="1648"/>
    </location>
</feature>
<dbReference type="SUPFAM" id="SSF53474">
    <property type="entry name" value="alpha/beta-Hydrolases"/>
    <property type="match status" value="1"/>
</dbReference>